<organism evidence="1 2">
    <name type="scientific">Vaccinium darrowii</name>
    <dbReference type="NCBI Taxonomy" id="229202"/>
    <lineage>
        <taxon>Eukaryota</taxon>
        <taxon>Viridiplantae</taxon>
        <taxon>Streptophyta</taxon>
        <taxon>Embryophyta</taxon>
        <taxon>Tracheophyta</taxon>
        <taxon>Spermatophyta</taxon>
        <taxon>Magnoliopsida</taxon>
        <taxon>eudicotyledons</taxon>
        <taxon>Gunneridae</taxon>
        <taxon>Pentapetalae</taxon>
        <taxon>asterids</taxon>
        <taxon>Ericales</taxon>
        <taxon>Ericaceae</taxon>
        <taxon>Vaccinioideae</taxon>
        <taxon>Vaccinieae</taxon>
        <taxon>Vaccinium</taxon>
    </lineage>
</organism>
<gene>
    <name evidence="1" type="ORF">Vadar_027608</name>
</gene>
<dbReference type="Proteomes" id="UP000828048">
    <property type="component" value="Chromosome 3"/>
</dbReference>
<evidence type="ECO:0000313" key="1">
    <source>
        <dbReference type="EMBL" id="KAH7858754.1"/>
    </source>
</evidence>
<proteinExistence type="predicted"/>
<reference evidence="1 2" key="1">
    <citation type="journal article" date="2021" name="Hortic Res">
        <title>High-quality reference genome and annotation aids understanding of berry development for evergreen blueberry (Vaccinium darrowii).</title>
        <authorList>
            <person name="Yu J."/>
            <person name="Hulse-Kemp A.M."/>
            <person name="Babiker E."/>
            <person name="Staton M."/>
        </authorList>
    </citation>
    <scope>NUCLEOTIDE SEQUENCE [LARGE SCALE GENOMIC DNA]</scope>
    <source>
        <strain evidence="2">cv. NJ 8807/NJ 8810</strain>
        <tissue evidence="1">Young leaf</tissue>
    </source>
</reference>
<comment type="caution">
    <text evidence="1">The sequence shown here is derived from an EMBL/GenBank/DDBJ whole genome shotgun (WGS) entry which is preliminary data.</text>
</comment>
<evidence type="ECO:0000313" key="2">
    <source>
        <dbReference type="Proteomes" id="UP000828048"/>
    </source>
</evidence>
<keyword evidence="2" id="KW-1185">Reference proteome</keyword>
<protein>
    <submittedName>
        <fullName evidence="1">Uncharacterized protein</fullName>
    </submittedName>
</protein>
<name>A0ACB7Z0U3_9ERIC</name>
<accession>A0ACB7Z0U3</accession>
<sequence>MVPELLSYLQTFWPSSLRKIDDLEVSDRLVRGLSIPEQTKQFVFAISEPESQSVVYILAAQNLSEQAALDAKCLIKEVRPEAVVAQVTPSVLIEILAEEARSKDNMAMPTSTFGVLKGCTIGKLNKETYESVAGNLVLQEIFGVGFHRHYLVAKKAAEDVGSVFFLVSPPSMNAEGDSCRELSLGNKLQALVPQQPVSALKDVDSVFSNRLCLSGDLQSELVGSMSSFLEQSDLKVASVSDFQIGEIQPRCNYQAPPFSQSIYPLLTDFNSIFVDLPSIGTALACAQKMLFAIDRGEVVDAKLLSEVHTFRLAVEGLRIALNKAGRSPSGKLHGSAITDFSKLPMSEKSHVVLAHAIRSQTKDFKSIVAIVEASSLSGLRKYWRTPVSGDFEHLVKKSIIKYDNDQERVASGTVDKKLLTENPIVAVGATAILGASSIPKLVSLTAFMKLVTFKIPMSFKLLLTYTQTAAAYGAKTTSVLKTAASAQKFRVLAHGLIASAEKNSLSIMKTAFYQIMRRKGVQPIGVMPWTTFCCSGATFGALFMYGGNIECGAESIPTASSIACLGRGIQNLHQASQEVKRANVSTRHGNMESIMYSCKKVKTKK</sequence>
<dbReference type="EMBL" id="CM037153">
    <property type="protein sequence ID" value="KAH7858754.1"/>
    <property type="molecule type" value="Genomic_DNA"/>
</dbReference>